<dbReference type="AlphaFoldDB" id="A0AAE0EVQ0"/>
<dbReference type="Pfam" id="PF13499">
    <property type="entry name" value="EF-hand_7"/>
    <property type="match status" value="1"/>
</dbReference>
<dbReference type="GO" id="GO:0005930">
    <property type="term" value="C:axoneme"/>
    <property type="evidence" value="ECO:0007669"/>
    <property type="project" value="UniProtKB-SubCell"/>
</dbReference>
<evidence type="ECO:0000256" key="1">
    <source>
        <dbReference type="ARBA" id="ARBA00004430"/>
    </source>
</evidence>
<dbReference type="EMBL" id="LGRX02033585">
    <property type="protein sequence ID" value="KAK3240640.1"/>
    <property type="molecule type" value="Genomic_DNA"/>
</dbReference>
<proteinExistence type="predicted"/>
<dbReference type="Gene3D" id="3.80.10.10">
    <property type="entry name" value="Ribonuclease Inhibitor"/>
    <property type="match status" value="1"/>
</dbReference>
<evidence type="ECO:0000259" key="6">
    <source>
        <dbReference type="PROSITE" id="PS50222"/>
    </source>
</evidence>
<dbReference type="GO" id="GO:0005509">
    <property type="term" value="F:calcium ion binding"/>
    <property type="evidence" value="ECO:0007669"/>
    <property type="project" value="InterPro"/>
</dbReference>
<name>A0AAE0EVQ0_9CHLO</name>
<dbReference type="SMART" id="SM00054">
    <property type="entry name" value="EFh"/>
    <property type="match status" value="4"/>
</dbReference>
<feature type="region of interest" description="Disordered" evidence="5">
    <location>
        <begin position="683"/>
        <end position="706"/>
    </location>
</feature>
<dbReference type="Gene3D" id="1.10.238.10">
    <property type="entry name" value="EF-hand"/>
    <property type="match status" value="2"/>
</dbReference>
<evidence type="ECO:0000313" key="7">
    <source>
        <dbReference type="EMBL" id="KAK3240640.1"/>
    </source>
</evidence>
<evidence type="ECO:0000256" key="4">
    <source>
        <dbReference type="ARBA" id="ARBA00022837"/>
    </source>
</evidence>
<evidence type="ECO:0000256" key="3">
    <source>
        <dbReference type="ARBA" id="ARBA00022737"/>
    </source>
</evidence>
<dbReference type="Proteomes" id="UP001190700">
    <property type="component" value="Unassembled WGS sequence"/>
</dbReference>
<dbReference type="InterPro" id="IPR011992">
    <property type="entry name" value="EF-hand-dom_pair"/>
</dbReference>
<dbReference type="PROSITE" id="PS50222">
    <property type="entry name" value="EF_HAND_2"/>
    <property type="match status" value="4"/>
</dbReference>
<comment type="caution">
    <text evidence="7">The sequence shown here is derived from an EMBL/GenBank/DDBJ whole genome shotgun (WGS) entry which is preliminary data.</text>
</comment>
<reference evidence="7 8" key="1">
    <citation type="journal article" date="2015" name="Genome Biol. Evol.">
        <title>Comparative Genomics of a Bacterivorous Green Alga Reveals Evolutionary Causalities and Consequences of Phago-Mixotrophic Mode of Nutrition.</title>
        <authorList>
            <person name="Burns J.A."/>
            <person name="Paasch A."/>
            <person name="Narechania A."/>
            <person name="Kim E."/>
        </authorList>
    </citation>
    <scope>NUCLEOTIDE SEQUENCE [LARGE SCALE GENOMIC DNA]</scope>
    <source>
        <strain evidence="7 8">PLY_AMNH</strain>
    </source>
</reference>
<gene>
    <name evidence="7" type="ORF">CYMTET_49535</name>
</gene>
<dbReference type="InterPro" id="IPR018247">
    <property type="entry name" value="EF_Hand_1_Ca_BS"/>
</dbReference>
<dbReference type="Pfam" id="PF13202">
    <property type="entry name" value="EF-hand_5"/>
    <property type="match status" value="1"/>
</dbReference>
<protein>
    <recommendedName>
        <fullName evidence="6">EF-hand domain-containing protein</fullName>
    </recommendedName>
</protein>
<accession>A0AAE0EVQ0</accession>
<organism evidence="7 8">
    <name type="scientific">Cymbomonas tetramitiformis</name>
    <dbReference type="NCBI Taxonomy" id="36881"/>
    <lineage>
        <taxon>Eukaryota</taxon>
        <taxon>Viridiplantae</taxon>
        <taxon>Chlorophyta</taxon>
        <taxon>Pyramimonadophyceae</taxon>
        <taxon>Pyramimonadales</taxon>
        <taxon>Pyramimonadaceae</taxon>
        <taxon>Cymbomonas</taxon>
    </lineage>
</organism>
<evidence type="ECO:0000313" key="8">
    <source>
        <dbReference type="Proteomes" id="UP001190700"/>
    </source>
</evidence>
<evidence type="ECO:0000256" key="2">
    <source>
        <dbReference type="ARBA" id="ARBA00022723"/>
    </source>
</evidence>
<keyword evidence="2" id="KW-0479">Metal-binding</keyword>
<keyword evidence="8" id="KW-1185">Reference proteome</keyword>
<dbReference type="SUPFAM" id="SSF47473">
    <property type="entry name" value="EF-hand"/>
    <property type="match status" value="2"/>
</dbReference>
<feature type="domain" description="EF-hand" evidence="6">
    <location>
        <begin position="163"/>
        <end position="198"/>
    </location>
</feature>
<dbReference type="SUPFAM" id="SSF52047">
    <property type="entry name" value="RNI-like"/>
    <property type="match status" value="1"/>
</dbReference>
<dbReference type="InterPro" id="IPR032675">
    <property type="entry name" value="LRR_dom_sf"/>
</dbReference>
<comment type="subcellular location">
    <subcellularLocation>
        <location evidence="1">Cytoplasm</location>
        <location evidence="1">Cytoskeleton</location>
        <location evidence="1">Cilium axoneme</location>
    </subcellularLocation>
</comment>
<dbReference type="SMART" id="SM00368">
    <property type="entry name" value="LRR_RI"/>
    <property type="match status" value="2"/>
</dbReference>
<dbReference type="CDD" id="cd00051">
    <property type="entry name" value="EFh"/>
    <property type="match status" value="2"/>
</dbReference>
<keyword evidence="4" id="KW-0106">Calcium</keyword>
<dbReference type="PANTHER" id="PTHR45942">
    <property type="entry name" value="PROTEIN PHOSPATASE 3 REGULATORY SUBUNIT B ALPHA ISOFORM TYPE 1"/>
    <property type="match status" value="1"/>
</dbReference>
<keyword evidence="3" id="KW-0677">Repeat</keyword>
<dbReference type="InterPro" id="IPR002048">
    <property type="entry name" value="EF_hand_dom"/>
</dbReference>
<feature type="domain" description="EF-hand" evidence="6">
    <location>
        <begin position="199"/>
        <end position="234"/>
    </location>
</feature>
<evidence type="ECO:0000256" key="5">
    <source>
        <dbReference type="SAM" id="MobiDB-lite"/>
    </source>
</evidence>
<dbReference type="PROSITE" id="PS00018">
    <property type="entry name" value="EF_HAND_1"/>
    <property type="match status" value="4"/>
</dbReference>
<feature type="domain" description="EF-hand" evidence="6">
    <location>
        <begin position="66"/>
        <end position="101"/>
    </location>
</feature>
<sequence length="716" mass="80259">MVAGKCAVPERLKCPGWDYPRGNILMKYFEECERRGVMANSVAAQQFMIRVRQTQTLPFHKIVNKNRTEKLDLVFNHLDADDSGEVDLAELTVFAKAMDPRADAVELAKKQLAEMDADKNGAISREEFRTALEVVWADKSDMELDQGVLELLSLEHDLANLPTVEARLRVVFKHLDFNNSGFLEMPELENMGRSFNPRVDRENAKCMMIWMDKNHDQRVSMDEFVETMTELAKDFSEAETLTGLMEIMTENRAKYDFSTAYLGPAGVLTVLNVIKDDTDMHSLSLRSCGIRNDTVLAIKEALQHHRSIRKIDLGSNPISDAGAVHLLELLKANTAIDDLLITDTNITRNWSNTSPVIGSREFEDGLPLERQLAANRRAKESAARALDAVDLDQILKEHKDQMKTLFYTLAGVDGRVSFHELEDGLKTMSEEWGVLPDVIVKLLEPVRIFSGKDRSDDEGVANTLTYPEFVQALRHEKSQEQLRIAFREHKDELKAVFYACIELDGRVLYNNIHSKIFDEVDLGVDKSIFQSEFTPEFFFGPEASVAEDNSLMSDTARCYARYSDSDGRAGSEFLVSTTAVFVATVKTLARASPGPAPADYQQAEAHRSSVRRALNGPVMLKASPEDKKAYKKNSQSDWQGMYEELPSFLQSTGSESGTPSEAYSWLMESVDVNGRVAYRSAAEEDEDGEVSGEFLPDGNSLTGLTGCDGRESTMYY</sequence>
<feature type="domain" description="EF-hand" evidence="6">
    <location>
        <begin position="103"/>
        <end position="138"/>
    </location>
</feature>